<dbReference type="PANTHER" id="PTHR43248">
    <property type="entry name" value="2-SUCCINYL-6-HYDROXY-2,4-CYCLOHEXADIENE-1-CARBOXYLATE SYNTHASE"/>
    <property type="match status" value="1"/>
</dbReference>
<sequence>MLHGILGNRKNMASFAKMLVVGFPSWQVLLVDLRCHGESASLPTRPDGPHGVAQAGSDVLALLQRLRLFPRVLIGHSFGGKVVMSMVQQFPKRLPRTCRYGCWTRCRVRCALAAAPSAAINFFALDPHASG</sequence>
<evidence type="ECO:0000256" key="1">
    <source>
        <dbReference type="ARBA" id="ARBA00010088"/>
    </source>
</evidence>
<dbReference type="EMBL" id="BNCP01000009">
    <property type="protein sequence ID" value="GIL76574.1"/>
    <property type="molecule type" value="Genomic_DNA"/>
</dbReference>
<keyword evidence="5" id="KW-1185">Reference proteome</keyword>
<dbReference type="SUPFAM" id="SSF53474">
    <property type="entry name" value="alpha/beta-Hydrolases"/>
    <property type="match status" value="1"/>
</dbReference>
<evidence type="ECO:0000259" key="3">
    <source>
        <dbReference type="Pfam" id="PF00561"/>
    </source>
</evidence>
<keyword evidence="2" id="KW-0378">Hydrolase</keyword>
<accession>A0A8J4FM87</accession>
<dbReference type="OrthoDB" id="8119704at2759"/>
<dbReference type="AlphaFoldDB" id="A0A8J4FM87"/>
<comment type="caution">
    <text evidence="4">The sequence shown here is derived from an EMBL/GenBank/DDBJ whole genome shotgun (WGS) entry which is preliminary data.</text>
</comment>
<name>A0A8J4FM87_9CHLO</name>
<reference evidence="4" key="1">
    <citation type="journal article" date="2021" name="Proc. Natl. Acad. Sci. U.S.A.">
        <title>Three genomes in the algal genus Volvox reveal the fate of a haploid sex-determining region after a transition to homothallism.</title>
        <authorList>
            <person name="Yamamoto K."/>
            <person name="Hamaji T."/>
            <person name="Kawai-Toyooka H."/>
            <person name="Matsuzaki R."/>
            <person name="Takahashi F."/>
            <person name="Nishimura Y."/>
            <person name="Kawachi M."/>
            <person name="Noguchi H."/>
            <person name="Minakuchi Y."/>
            <person name="Umen J.G."/>
            <person name="Toyoda A."/>
            <person name="Nozaki H."/>
        </authorList>
    </citation>
    <scope>NUCLEOTIDE SEQUENCE</scope>
    <source>
        <strain evidence="4">NIES-3786</strain>
    </source>
</reference>
<evidence type="ECO:0000313" key="5">
    <source>
        <dbReference type="Proteomes" id="UP000747110"/>
    </source>
</evidence>
<dbReference type="GO" id="GO:0016787">
    <property type="term" value="F:hydrolase activity"/>
    <property type="evidence" value="ECO:0007669"/>
    <property type="project" value="UniProtKB-KW"/>
</dbReference>
<protein>
    <recommendedName>
        <fullName evidence="3">AB hydrolase-1 domain-containing protein</fullName>
    </recommendedName>
</protein>
<comment type="similarity">
    <text evidence="1">Belongs to the peptidase S33 family.</text>
</comment>
<organism evidence="4 5">
    <name type="scientific">Volvox reticuliferus</name>
    <dbReference type="NCBI Taxonomy" id="1737510"/>
    <lineage>
        <taxon>Eukaryota</taxon>
        <taxon>Viridiplantae</taxon>
        <taxon>Chlorophyta</taxon>
        <taxon>core chlorophytes</taxon>
        <taxon>Chlorophyceae</taxon>
        <taxon>CS clade</taxon>
        <taxon>Chlamydomonadales</taxon>
        <taxon>Volvocaceae</taxon>
        <taxon>Volvox</taxon>
    </lineage>
</organism>
<evidence type="ECO:0000313" key="4">
    <source>
        <dbReference type="EMBL" id="GIL76574.1"/>
    </source>
</evidence>
<evidence type="ECO:0000256" key="2">
    <source>
        <dbReference type="ARBA" id="ARBA00022801"/>
    </source>
</evidence>
<proteinExistence type="inferred from homology"/>
<gene>
    <name evidence="4" type="ORF">Vretifemale_6079</name>
</gene>
<dbReference type="PANTHER" id="PTHR43248:SF14">
    <property type="entry name" value="ALPHA_BETA-HYDROLASES SUPERFAMILY PROTEIN"/>
    <property type="match status" value="1"/>
</dbReference>
<dbReference type="Gene3D" id="3.40.50.1820">
    <property type="entry name" value="alpha/beta hydrolase"/>
    <property type="match status" value="1"/>
</dbReference>
<dbReference type="Pfam" id="PF00561">
    <property type="entry name" value="Abhydrolase_1"/>
    <property type="match status" value="1"/>
</dbReference>
<dbReference type="Proteomes" id="UP000747110">
    <property type="component" value="Unassembled WGS sequence"/>
</dbReference>
<dbReference type="InterPro" id="IPR029058">
    <property type="entry name" value="AB_hydrolase_fold"/>
</dbReference>
<dbReference type="InterPro" id="IPR000073">
    <property type="entry name" value="AB_hydrolase_1"/>
</dbReference>
<feature type="domain" description="AB hydrolase-1" evidence="3">
    <location>
        <begin position="1"/>
        <end position="94"/>
    </location>
</feature>
<dbReference type="InterPro" id="IPR051601">
    <property type="entry name" value="Serine_prot/Carboxylest_S33"/>
</dbReference>